<evidence type="ECO:0000313" key="1">
    <source>
        <dbReference type="EMBL" id="KAJ3836337.1"/>
    </source>
</evidence>
<dbReference type="Proteomes" id="UP001163846">
    <property type="component" value="Unassembled WGS sequence"/>
</dbReference>
<keyword evidence="2" id="KW-1185">Reference proteome</keyword>
<dbReference type="EMBL" id="MU806328">
    <property type="protein sequence ID" value="KAJ3836337.1"/>
    <property type="molecule type" value="Genomic_DNA"/>
</dbReference>
<accession>A0AA38UBC2</accession>
<sequence length="310" mass="35202">MDAHYDAEKAVKALEERREVEMENAKNMHVSRLTKTEGWEDFVQIMRVDKPASWRMVKNAIAGQVEDQMVEEYQIHIQGILEDKRLPPIRGENNKSQKKMQHMRQSIVLGGFGSAVFKEDVENVLDVVALFARHVPGIQQTGIRQEGDRTVIEVANRMFTPRHEAPAMKAAKVNKLMDENGFIEQVNQSDMGFVYGEENVVHYGEEKTEPDGTRRVIDISPQKMHIGDIVDVGFSVVAIGKGRDAKARLVLRNITLLDAKHTQAWLKAKAKNLLRVGSARGTVTLKRRLDFEEQEESARGKMTRMALEDE</sequence>
<proteinExistence type="predicted"/>
<comment type="caution">
    <text evidence="1">The sequence shown here is derived from an EMBL/GenBank/DDBJ whole genome shotgun (WGS) entry which is preliminary data.</text>
</comment>
<dbReference type="AlphaFoldDB" id="A0AA38UBC2"/>
<gene>
    <name evidence="1" type="ORF">F5878DRAFT_663056</name>
</gene>
<organism evidence="1 2">
    <name type="scientific">Lentinula raphanica</name>
    <dbReference type="NCBI Taxonomy" id="153919"/>
    <lineage>
        <taxon>Eukaryota</taxon>
        <taxon>Fungi</taxon>
        <taxon>Dikarya</taxon>
        <taxon>Basidiomycota</taxon>
        <taxon>Agaricomycotina</taxon>
        <taxon>Agaricomycetes</taxon>
        <taxon>Agaricomycetidae</taxon>
        <taxon>Agaricales</taxon>
        <taxon>Marasmiineae</taxon>
        <taxon>Omphalotaceae</taxon>
        <taxon>Lentinula</taxon>
    </lineage>
</organism>
<protein>
    <submittedName>
        <fullName evidence="1">Uncharacterized protein</fullName>
    </submittedName>
</protein>
<reference evidence="1" key="1">
    <citation type="submission" date="2022-08" db="EMBL/GenBank/DDBJ databases">
        <authorList>
            <consortium name="DOE Joint Genome Institute"/>
            <person name="Min B."/>
            <person name="Riley R."/>
            <person name="Sierra-Patev S."/>
            <person name="Naranjo-Ortiz M."/>
            <person name="Looney B."/>
            <person name="Konkel Z."/>
            <person name="Slot J.C."/>
            <person name="Sakamoto Y."/>
            <person name="Steenwyk J.L."/>
            <person name="Rokas A."/>
            <person name="Carro J."/>
            <person name="Camarero S."/>
            <person name="Ferreira P."/>
            <person name="Molpeceres G."/>
            <person name="Ruiz-Duenas F.J."/>
            <person name="Serrano A."/>
            <person name="Henrissat B."/>
            <person name="Drula E."/>
            <person name="Hughes K.W."/>
            <person name="Mata J.L."/>
            <person name="Ishikawa N.K."/>
            <person name="Vargas-Isla R."/>
            <person name="Ushijima S."/>
            <person name="Smith C.A."/>
            <person name="Ahrendt S."/>
            <person name="Andreopoulos W."/>
            <person name="He G."/>
            <person name="Labutti K."/>
            <person name="Lipzen A."/>
            <person name="Ng V."/>
            <person name="Sandor L."/>
            <person name="Barry K."/>
            <person name="Martinez A.T."/>
            <person name="Xiao Y."/>
            <person name="Gibbons J.G."/>
            <person name="Terashima K."/>
            <person name="Hibbett D.S."/>
            <person name="Grigoriev I.V."/>
        </authorList>
    </citation>
    <scope>NUCLEOTIDE SEQUENCE</scope>
    <source>
        <strain evidence="1">TFB9207</strain>
    </source>
</reference>
<name>A0AA38UBC2_9AGAR</name>
<evidence type="ECO:0000313" key="2">
    <source>
        <dbReference type="Proteomes" id="UP001163846"/>
    </source>
</evidence>